<keyword evidence="1" id="KW-1133">Transmembrane helix</keyword>
<evidence type="ECO:0000313" key="4">
    <source>
        <dbReference type="Proteomes" id="UP000184233"/>
    </source>
</evidence>
<evidence type="ECO:0000256" key="1">
    <source>
        <dbReference type="SAM" id="Phobius"/>
    </source>
</evidence>
<protein>
    <recommendedName>
        <fullName evidence="2">Transglutaminase-like domain-containing protein</fullName>
    </recommendedName>
</protein>
<dbReference type="STRING" id="1895771.BGO89_06870"/>
<dbReference type="Gene3D" id="3.10.620.30">
    <property type="match status" value="1"/>
</dbReference>
<evidence type="ECO:0000313" key="3">
    <source>
        <dbReference type="EMBL" id="OJX57688.1"/>
    </source>
</evidence>
<feature type="transmembrane region" description="Helical" evidence="1">
    <location>
        <begin position="287"/>
        <end position="310"/>
    </location>
</feature>
<accession>A0A1M3KYU5</accession>
<dbReference type="AlphaFoldDB" id="A0A1M3KYU5"/>
<comment type="caution">
    <text evidence="3">The sequence shown here is derived from an EMBL/GenBank/DDBJ whole genome shotgun (WGS) entry which is preliminary data.</text>
</comment>
<dbReference type="InterPro" id="IPR002931">
    <property type="entry name" value="Transglutaminase-like"/>
</dbReference>
<sequence>MITAPTSRIVSRTPVTLLDGRTATLVREKLPPGDGGVRRTLHIMRDLARRDAADDRIRSIVRRHRQGTAAGTARAAASDAYLQEIASKHRKGSSRETAYALWQFMVRNFPYVADPDDIEHVNAPVYTLTKTAPFPYRDCDDLTCAYAGLLTAAGIPNRFKVIAWRKTRPPRQYTHVYNEWYDTGTRRWVPVDIVMQRDGWNNERKPILRSETYPVLSRTEVGMRETLSDGAVGAAIDYEAIGKDILTRALPKPFGQGENIGKILQEHAVSICLGSVKAHLYAHRYKLMAIAGAGALLFATAGYVTAMATLPERARRRAA</sequence>
<proteinExistence type="predicted"/>
<evidence type="ECO:0000259" key="2">
    <source>
        <dbReference type="Pfam" id="PF01841"/>
    </source>
</evidence>
<keyword evidence="1" id="KW-0472">Membrane</keyword>
<dbReference type="Proteomes" id="UP000184233">
    <property type="component" value="Unassembled WGS sequence"/>
</dbReference>
<feature type="domain" description="Transglutaminase-like" evidence="2">
    <location>
        <begin position="84"/>
        <end position="192"/>
    </location>
</feature>
<dbReference type="InterPro" id="IPR038765">
    <property type="entry name" value="Papain-like_cys_pep_sf"/>
</dbReference>
<dbReference type="SUPFAM" id="SSF54001">
    <property type="entry name" value="Cysteine proteinases"/>
    <property type="match status" value="1"/>
</dbReference>
<name>A0A1M3KYU5_9BACT</name>
<keyword evidence="1" id="KW-0812">Transmembrane</keyword>
<dbReference type="EMBL" id="MKVH01000021">
    <property type="protein sequence ID" value="OJX57688.1"/>
    <property type="molecule type" value="Genomic_DNA"/>
</dbReference>
<gene>
    <name evidence="3" type="ORF">BGO89_06870</name>
</gene>
<organism evidence="3 4">
    <name type="scientific">Candidatus Kapaibacterium thiocyanatum</name>
    <dbReference type="NCBI Taxonomy" id="1895771"/>
    <lineage>
        <taxon>Bacteria</taxon>
        <taxon>Pseudomonadati</taxon>
        <taxon>Candidatus Kapaibacteriota</taxon>
        <taxon>Candidatus Kapaibacteriia</taxon>
        <taxon>Candidatus Kapaibacteriales</taxon>
        <taxon>Candidatus Kapaibacteriaceae</taxon>
        <taxon>Candidatus Kapaibacterium</taxon>
    </lineage>
</organism>
<dbReference type="Pfam" id="PF01841">
    <property type="entry name" value="Transglut_core"/>
    <property type="match status" value="1"/>
</dbReference>
<reference evidence="3 4" key="1">
    <citation type="submission" date="2016-09" db="EMBL/GenBank/DDBJ databases">
        <title>Genome-resolved meta-omics ties microbial dynamics to process performance in biotechnology for thiocyanate degradation.</title>
        <authorList>
            <person name="Kantor R.S."/>
            <person name="Huddy R.J."/>
            <person name="Iyer R."/>
            <person name="Thomas B.C."/>
            <person name="Brown C.T."/>
            <person name="Anantharaman K."/>
            <person name="Tringe S."/>
            <person name="Hettich R.L."/>
            <person name="Harrison S.T."/>
            <person name="Banfield J.F."/>
        </authorList>
    </citation>
    <scope>NUCLEOTIDE SEQUENCE [LARGE SCALE GENOMIC DNA]</scope>
    <source>
        <strain evidence="3">59-99</strain>
    </source>
</reference>